<dbReference type="RefSeq" id="WP_105219366.1">
    <property type="nucleotide sequence ID" value="NZ_CAWNSU010000034.1"/>
</dbReference>
<reference evidence="2 3" key="1">
    <citation type="journal article" date="2019" name="Front. Microbiol.">
        <title>Genomic Features for Desiccation Tolerance and Sugar Biosynthesis in the Extremophile Gloeocapsopsis sp. UTEX B3054.</title>
        <authorList>
            <person name="Urrejola C."/>
            <person name="Alcorta J."/>
            <person name="Salas L."/>
            <person name="Vasquez M."/>
            <person name="Polz M.F."/>
            <person name="Vicuna R."/>
            <person name="Diez B."/>
        </authorList>
    </citation>
    <scope>NUCLEOTIDE SEQUENCE [LARGE SCALE GENOMIC DNA]</scope>
    <source>
        <strain evidence="2 3">1H9</strain>
    </source>
</reference>
<evidence type="ECO:0000313" key="2">
    <source>
        <dbReference type="EMBL" id="MUL39485.1"/>
    </source>
</evidence>
<evidence type="ECO:0000313" key="3">
    <source>
        <dbReference type="Proteomes" id="UP000441797"/>
    </source>
</evidence>
<name>A0A6N8G5Q7_9CHRO</name>
<evidence type="ECO:0008006" key="4">
    <source>
        <dbReference type="Google" id="ProtNLM"/>
    </source>
</evidence>
<comment type="caution">
    <text evidence="2">The sequence shown here is derived from an EMBL/GenBank/DDBJ whole genome shotgun (WGS) entry which is preliminary data.</text>
</comment>
<feature type="region of interest" description="Disordered" evidence="1">
    <location>
        <begin position="96"/>
        <end position="119"/>
    </location>
</feature>
<protein>
    <recommendedName>
        <fullName evidence="4">Addiction module toxin RelE</fullName>
    </recommendedName>
</protein>
<proteinExistence type="predicted"/>
<dbReference type="Pfam" id="PF05973">
    <property type="entry name" value="Gp49"/>
    <property type="match status" value="1"/>
</dbReference>
<keyword evidence="3" id="KW-1185">Reference proteome</keyword>
<feature type="compositionally biased region" description="Basic and acidic residues" evidence="1">
    <location>
        <begin position="100"/>
        <end position="119"/>
    </location>
</feature>
<dbReference type="EMBL" id="NAPY01000086">
    <property type="protein sequence ID" value="MUL39485.1"/>
    <property type="molecule type" value="Genomic_DNA"/>
</dbReference>
<dbReference type="Proteomes" id="UP000441797">
    <property type="component" value="Unassembled WGS sequence"/>
</dbReference>
<evidence type="ECO:0000256" key="1">
    <source>
        <dbReference type="SAM" id="MobiDB-lite"/>
    </source>
</evidence>
<sequence length="119" mass="14422">MTQWEVEFYKSEEGSSPVFEWFDEQDAKVKAKFARIFELLEECGTSVKKPYVDSITDTKLFEIRVEQQTNIYRILYFAYTGKRFILLHGFQKKTQKTPRRHIELAEDRRKEFISRNKKR</sequence>
<dbReference type="InterPro" id="IPR009241">
    <property type="entry name" value="HigB-like"/>
</dbReference>
<dbReference type="AlphaFoldDB" id="A0A6N8G5Q7"/>
<gene>
    <name evidence="2" type="ORF">BWI75_25255</name>
</gene>
<organism evidence="2 3">
    <name type="scientific">Gloeocapsopsis dulcis AAB1 = 1H9</name>
    <dbReference type="NCBI Taxonomy" id="1433147"/>
    <lineage>
        <taxon>Bacteria</taxon>
        <taxon>Bacillati</taxon>
        <taxon>Cyanobacteriota</taxon>
        <taxon>Cyanophyceae</taxon>
        <taxon>Oscillatoriophycideae</taxon>
        <taxon>Chroococcales</taxon>
        <taxon>Chroococcaceae</taxon>
        <taxon>Gloeocapsopsis</taxon>
        <taxon>Gloeocapsopsis dulcis</taxon>
    </lineage>
</organism>
<accession>A0A6N8G5Q7</accession>